<feature type="compositionally biased region" description="Low complexity" evidence="10">
    <location>
        <begin position="1250"/>
        <end position="1261"/>
    </location>
</feature>
<feature type="transmembrane region" description="Helical" evidence="11">
    <location>
        <begin position="248"/>
        <end position="266"/>
    </location>
</feature>
<accession>A0A835Z1S2</accession>
<dbReference type="EMBL" id="JAFCMP010000334">
    <property type="protein sequence ID" value="KAG5181399.1"/>
    <property type="molecule type" value="Genomic_DNA"/>
</dbReference>
<feature type="transmembrane region" description="Helical" evidence="11">
    <location>
        <begin position="222"/>
        <end position="242"/>
    </location>
</feature>
<dbReference type="Proteomes" id="UP000664859">
    <property type="component" value="Unassembled WGS sequence"/>
</dbReference>
<dbReference type="InterPro" id="IPR026899">
    <property type="entry name" value="FKS1-like_dom1"/>
</dbReference>
<gene>
    <name evidence="13" type="ORF">JKP88DRAFT_346734</name>
</gene>
<keyword evidence="8 11" id="KW-0472">Membrane</keyword>
<feature type="transmembrane region" description="Helical" evidence="11">
    <location>
        <begin position="1940"/>
        <end position="1957"/>
    </location>
</feature>
<feature type="transmembrane region" description="Helical" evidence="11">
    <location>
        <begin position="192"/>
        <end position="210"/>
    </location>
</feature>
<feature type="transmembrane region" description="Helical" evidence="11">
    <location>
        <begin position="1821"/>
        <end position="1842"/>
    </location>
</feature>
<feature type="region of interest" description="Disordered" evidence="10">
    <location>
        <begin position="1239"/>
        <end position="1307"/>
    </location>
</feature>
<feature type="transmembrane region" description="Helical" evidence="11">
    <location>
        <begin position="1780"/>
        <end position="1801"/>
    </location>
</feature>
<evidence type="ECO:0000256" key="10">
    <source>
        <dbReference type="SAM" id="MobiDB-lite"/>
    </source>
</evidence>
<feature type="transmembrane region" description="Helical" evidence="11">
    <location>
        <begin position="717"/>
        <end position="736"/>
    </location>
</feature>
<keyword evidence="4" id="KW-0328">Glycosyltransferase</keyword>
<comment type="caution">
    <text evidence="13">The sequence shown here is derived from an EMBL/GenBank/DDBJ whole genome shotgun (WGS) entry which is preliminary data.</text>
</comment>
<feature type="transmembrane region" description="Helical" evidence="11">
    <location>
        <begin position="301"/>
        <end position="327"/>
    </location>
</feature>
<dbReference type="InterPro" id="IPR025256">
    <property type="entry name" value="TM7S3/TM198-like_dom"/>
</dbReference>
<reference evidence="13" key="1">
    <citation type="submission" date="2021-02" db="EMBL/GenBank/DDBJ databases">
        <title>First Annotated Genome of the Yellow-green Alga Tribonema minus.</title>
        <authorList>
            <person name="Mahan K.M."/>
        </authorList>
    </citation>
    <scope>NUCLEOTIDE SEQUENCE</scope>
    <source>
        <strain evidence="13">UTEX B ZZ1240</strain>
    </source>
</reference>
<comment type="subcellular location">
    <subcellularLocation>
        <location evidence="1">Membrane</location>
        <topology evidence="1">Multi-pass membrane protein</topology>
    </subcellularLocation>
</comment>
<feature type="transmembrane region" description="Helical" evidence="11">
    <location>
        <begin position="780"/>
        <end position="801"/>
    </location>
</feature>
<evidence type="ECO:0000313" key="13">
    <source>
        <dbReference type="EMBL" id="KAG5181399.1"/>
    </source>
</evidence>
<dbReference type="Pfam" id="PF14288">
    <property type="entry name" value="FKS1_dom1"/>
    <property type="match status" value="1"/>
</dbReference>
<feature type="transmembrane region" description="Helical" evidence="11">
    <location>
        <begin position="2015"/>
        <end position="2031"/>
    </location>
</feature>
<feature type="transmembrane region" description="Helical" evidence="11">
    <location>
        <begin position="1849"/>
        <end position="1868"/>
    </location>
</feature>
<dbReference type="PANTHER" id="PTHR12741:SF48">
    <property type="entry name" value="1,3-BETA-GLUCAN SYNTHASE COMPONENT FKS1-RELATED"/>
    <property type="match status" value="1"/>
</dbReference>
<evidence type="ECO:0000256" key="1">
    <source>
        <dbReference type="ARBA" id="ARBA00004141"/>
    </source>
</evidence>
<keyword evidence="6 11" id="KW-0812">Transmembrane</keyword>
<evidence type="ECO:0000256" key="9">
    <source>
        <dbReference type="ARBA" id="ARBA00047777"/>
    </source>
</evidence>
<dbReference type="GO" id="GO:0006075">
    <property type="term" value="P:(1-&gt;3)-beta-D-glucan biosynthetic process"/>
    <property type="evidence" value="ECO:0007669"/>
    <property type="project" value="InterPro"/>
</dbReference>
<comment type="similarity">
    <text evidence="2">Belongs to the glycosyltransferase 48 family.</text>
</comment>
<evidence type="ECO:0000256" key="5">
    <source>
        <dbReference type="ARBA" id="ARBA00022679"/>
    </source>
</evidence>
<protein>
    <recommendedName>
        <fullName evidence="3">1,3-beta-glucan synthase</fullName>
        <ecNumber evidence="3">2.4.1.34</ecNumber>
    </recommendedName>
</protein>
<organism evidence="13 14">
    <name type="scientific">Tribonema minus</name>
    <dbReference type="NCBI Taxonomy" id="303371"/>
    <lineage>
        <taxon>Eukaryota</taxon>
        <taxon>Sar</taxon>
        <taxon>Stramenopiles</taxon>
        <taxon>Ochrophyta</taxon>
        <taxon>PX clade</taxon>
        <taxon>Xanthophyceae</taxon>
        <taxon>Tribonematales</taxon>
        <taxon>Tribonemataceae</taxon>
        <taxon>Tribonema</taxon>
    </lineage>
</organism>
<dbReference type="SMART" id="SM01205">
    <property type="entry name" value="FKS1_dom1"/>
    <property type="match status" value="1"/>
</dbReference>
<dbReference type="GO" id="GO:0003843">
    <property type="term" value="F:1,3-beta-D-glucan synthase activity"/>
    <property type="evidence" value="ECO:0007669"/>
    <property type="project" value="UniProtKB-EC"/>
</dbReference>
<keyword evidence="7 11" id="KW-1133">Transmembrane helix</keyword>
<evidence type="ECO:0000256" key="8">
    <source>
        <dbReference type="ARBA" id="ARBA00023136"/>
    </source>
</evidence>
<feature type="transmembrane region" description="Helical" evidence="11">
    <location>
        <begin position="822"/>
        <end position="847"/>
    </location>
</feature>
<keyword evidence="5" id="KW-0808">Transferase</keyword>
<dbReference type="InterPro" id="IPR003440">
    <property type="entry name" value="Glyco_trans_48_dom"/>
</dbReference>
<keyword evidence="14" id="KW-1185">Reference proteome</keyword>
<comment type="catalytic activity">
    <reaction evidence="9">
        <text>[(1-&gt;3)-beta-D-glucosyl](n) + UDP-alpha-D-glucose = [(1-&gt;3)-beta-D-glucosyl](n+1) + UDP + H(+)</text>
        <dbReference type="Rhea" id="RHEA:21476"/>
        <dbReference type="Rhea" id="RHEA-COMP:11146"/>
        <dbReference type="Rhea" id="RHEA-COMP:14303"/>
        <dbReference type="ChEBI" id="CHEBI:15378"/>
        <dbReference type="ChEBI" id="CHEBI:37671"/>
        <dbReference type="ChEBI" id="CHEBI:58223"/>
        <dbReference type="ChEBI" id="CHEBI:58885"/>
        <dbReference type="EC" id="2.4.1.34"/>
    </reaction>
</comment>
<evidence type="ECO:0000256" key="7">
    <source>
        <dbReference type="ARBA" id="ARBA00022989"/>
    </source>
</evidence>
<dbReference type="OrthoDB" id="1880850at2759"/>
<evidence type="ECO:0000256" key="11">
    <source>
        <dbReference type="SAM" id="Phobius"/>
    </source>
</evidence>
<evidence type="ECO:0000256" key="6">
    <source>
        <dbReference type="ARBA" id="ARBA00022692"/>
    </source>
</evidence>
<evidence type="ECO:0000256" key="4">
    <source>
        <dbReference type="ARBA" id="ARBA00022676"/>
    </source>
</evidence>
<feature type="domain" description="1,3-beta-glucan synthase component FKS1-like" evidence="12">
    <location>
        <begin position="546"/>
        <end position="652"/>
    </location>
</feature>
<feature type="transmembrane region" description="Helical" evidence="11">
    <location>
        <begin position="748"/>
        <end position="768"/>
    </location>
</feature>
<evidence type="ECO:0000313" key="14">
    <source>
        <dbReference type="Proteomes" id="UP000664859"/>
    </source>
</evidence>
<dbReference type="Pfam" id="PF13886">
    <property type="entry name" value="TM7S3_TM198"/>
    <property type="match status" value="1"/>
</dbReference>
<dbReference type="Pfam" id="PF02364">
    <property type="entry name" value="Glucan_synthase"/>
    <property type="match status" value="2"/>
</dbReference>
<evidence type="ECO:0000259" key="12">
    <source>
        <dbReference type="SMART" id="SM01205"/>
    </source>
</evidence>
<evidence type="ECO:0000256" key="2">
    <source>
        <dbReference type="ARBA" id="ARBA00009040"/>
    </source>
</evidence>
<dbReference type="PANTHER" id="PTHR12741">
    <property type="entry name" value="LYST-INTERACTING PROTEIN LIP5 DOPAMINE RESPONSIVE PROTEIN DRG-1"/>
    <property type="match status" value="1"/>
</dbReference>
<dbReference type="GO" id="GO:0000148">
    <property type="term" value="C:1,3-beta-D-glucan synthase complex"/>
    <property type="evidence" value="ECO:0007669"/>
    <property type="project" value="InterPro"/>
</dbReference>
<feature type="region of interest" description="Disordered" evidence="10">
    <location>
        <begin position="2217"/>
        <end position="2266"/>
    </location>
</feature>
<feature type="transmembrane region" description="Helical" evidence="11">
    <location>
        <begin position="2073"/>
        <end position="2091"/>
    </location>
</feature>
<dbReference type="GO" id="GO:0005886">
    <property type="term" value="C:plasma membrane"/>
    <property type="evidence" value="ECO:0007669"/>
    <property type="project" value="TreeGrafter"/>
</dbReference>
<feature type="transmembrane region" description="Helical" evidence="11">
    <location>
        <begin position="278"/>
        <end position="295"/>
    </location>
</feature>
<name>A0A835Z1S2_9STRA</name>
<feature type="transmembrane region" description="Helical" evidence="11">
    <location>
        <begin position="2103"/>
        <end position="2126"/>
    </location>
</feature>
<feature type="transmembrane region" description="Helical" evidence="11">
    <location>
        <begin position="2132"/>
        <end position="2149"/>
    </location>
</feature>
<dbReference type="EC" id="2.4.1.34" evidence="3"/>
<evidence type="ECO:0000256" key="3">
    <source>
        <dbReference type="ARBA" id="ARBA00012589"/>
    </source>
</evidence>
<feature type="transmembrane region" description="Helical" evidence="11">
    <location>
        <begin position="946"/>
        <end position="970"/>
    </location>
</feature>
<proteinExistence type="inferred from homology"/>
<feature type="transmembrane region" description="Helical" evidence="11">
    <location>
        <begin position="2043"/>
        <end position="2061"/>
    </location>
</feature>
<sequence length="2323" mass="259699">MMVSETSEGGYGGGVQLPPKQDAAVFSQFLKEAIQAHLDQEWLPQPCHTDIGQEVGRIYLSSVERGTTDLNQLIMDVGTTLESFDMGDAFVGGWDVANLVSDFMLARMGLERACCSTKLPEGISATGDTVFATAESVSSLQRELHGEFERPRPGGGMSNSWELPTLSKEEIDGCSVALLVSGCFTCFFAYKFSKSFVILIGGILFGLFLWNEVVPQFVNEMLLCYVVGCAVAGIGATVGGVVSLLMKWLSAGASLGTLIAIWTVLVDNGRFITDETSVLCTSAVCIFVCVLASWQCEEVCMLASFAMFGALLISYGLDSLLNGSLLLNTGVVLQLNWPEGAHCYSDCYMAELLGVWAGLGVLGFLVQGHLSGTCSLANMCRRCTAGYTPIPLSPKRDSLVHKVVCQKTFTYPDNQAYNYFHPDKLPPALQAYAEVTYFTADQLANFFGFQDDNVRNQVEHILSLVGNHRRFCDVPLTFGAFEGLQTIPTAPATGVHSLHAKLFENYRGWCKNLNVPPCFTPVADASKGSGGPFAAPGNVSQQDEVQALLTDIMLYMCIWGEGANLRHMPECLCFLYHKMMAEFLSHRHHGTHEGDQTALYAGYFLDHVVTPIWEVVVKYHKAKGDHVQARNYDDFNEFFWTPECLTLSYRDVETETVSPPRGSRQHLDKLVQEAAAGPKPGSTVIPVHKALARAPKTFLEKRSLLSTMLTFNRIVEFHVVTFYICAMLSFAEILVWEKAYKLQLTSSVFLIFNLCGIVWCILEVWHSYPGINISGTAKTGFLLRLCIRFLLLVYQALYFMWSVDSPSTKAGMQVQGPPLFWWWQYLWLSCLAMSTYVIEALMQLWPWLTTFILTRDSDFVNAFLNLFFPMSRLYVGKAVHESLHNAVRYCFFCFTLIAWKLYFSYQYEVKILVVPTIELYDDFVNFGNQSFWRTTALIVLRWVPQAFIYLIDTSIWFAFWSAMAGSAIGFQERLGEVRDFKTMRGAFMRIPEEFCKKVICEKVTSRDSSMVDLTAAASRIAPAAVQPNGDVDASETTGLLAAARAEIGGMIPPRYVDPSFLDVRTQKWAAFAAVWNEVINQMRLSDVISNAEQDMLKFHKFTGFSKPVYLPIFQTAGSVELAVNIMADEASMFNLEDIGHDSAAVAKKHEQSLRQRIMSDRTVREAVSEVWELGAYFLRHMLGPIHEADMARIEVIMMSWMVSEDVLPHVRLERIASVVADVTAIFTILHQSLPRRISTRAKEKAPPLQAAAAPSTRSSSSGGMKRAVSTGGLSSLQGGSGFESGGRRSNMTPRNATAPVLDKTRDQVREKLRPLLNSIRGMMKTSAGDGGVVQDLLQQVLSQEQGFMWDDAYATGRLNRLAEDQHAISMLSKLYGLLAVQVNDAEPASPEARRRLAFFVNSLFMDMPRAPPVNSMLSWSCVTPYYRNGSHGLYHAAAVMWLKYDVKKRMLMPPPLALYKHAWRNFVERMGIEDEQQIWSKRYFQETRLWASLRAQTLSRTVEGMMYYEAALRLLAHLEKIQPEQAEAIVRHKFQYVVACQVYGRMKKIQDPKADDIDRLLKRFPNLRVAYIDEVRVTREGQCEYFSVLIKAKENGQSIEEVYRVKLPGNPVIGEGKPENQNHAIIFTRGEHVQAIDMNQEGYFEEALKMRCLLQEFQQTKSDPPTTIVGFREHIFTGSVSSLANYMALQELSFVTIGQRVLDNPLRIRMHYGHPDLFDKVVFREYAQVGKGRDVGMQQIYKFEAKLAQGAAEQSLSRDTNRLGARLDFFRLWSFYFGGLGYYIGNFITVVTIVFVVYFMLAEAVFQVEKIGERKITPVGTLQMMLAGMGVLNTLPMLATLMVEKGLRAALVVVGQVFVSGGPMYFMFHIQTRAHYFYQTLLAGGAQYRATGRGFVTHHSTFDDLYRFFATSHFYLGFELAAALIIMACTSAAKQYIGRTWSLWLACISFLFAPFWFNPLSFEWSKCVSDYKRWMRWMSGTGGSSSNSWEVWWREDNGYMSKFGLGQKLQCMLKPAFYLVIGVGIATPKMAELQDLKPKEVQAIIKVSSLALALLLGYAIVDKCGHTPWIRRSGKLIISSVVFCGGIALMIKHYEYIRIAIGLYYVLAALSGVCVLLGFTGMRVAYHIHDFILGHVLFLALFLMAALQFPKDVQTWLLFHNALSQGVVIEDILKYARKNQEATAGNEDKLDDTAELKKLIKHQEYMLQQLMARAAAHGGGTNGVPNGRENGAASRTSSLSGGDGRPGVLTMPLADDDGADSDTSVAPASMMRASRSTLDLSKMASTSTRRAQAEAQAAAAEAALAQQQAFQFRGPAHFPPRDP</sequence>
<feature type="transmembrane region" description="Helical" evidence="11">
    <location>
        <begin position="1914"/>
        <end position="1933"/>
    </location>
</feature>